<comment type="caution">
    <text evidence="2">The sequence shown here is derived from an EMBL/GenBank/DDBJ whole genome shotgun (WGS) entry which is preliminary data.</text>
</comment>
<dbReference type="AlphaFoldDB" id="A0AA88E3Y4"/>
<dbReference type="EMBL" id="BTGU01000153">
    <property type="protein sequence ID" value="GMN63587.1"/>
    <property type="molecule type" value="Genomic_DNA"/>
</dbReference>
<evidence type="ECO:0000313" key="3">
    <source>
        <dbReference type="Proteomes" id="UP001187192"/>
    </source>
</evidence>
<evidence type="ECO:0000313" key="2">
    <source>
        <dbReference type="EMBL" id="GMN63644.1"/>
    </source>
</evidence>
<protein>
    <submittedName>
        <fullName evidence="2">Uncharacterized protein</fullName>
    </submittedName>
</protein>
<dbReference type="Proteomes" id="UP001187192">
    <property type="component" value="Unassembled WGS sequence"/>
</dbReference>
<gene>
    <name evidence="1" type="ORF">TIFTF001_032669</name>
    <name evidence="2" type="ORF">TIFTF001_032715</name>
</gene>
<accession>A0AA88E3Y4</accession>
<reference evidence="2" key="1">
    <citation type="submission" date="2023-07" db="EMBL/GenBank/DDBJ databases">
        <title>draft genome sequence of fig (Ficus carica).</title>
        <authorList>
            <person name="Takahashi T."/>
            <person name="Nishimura K."/>
        </authorList>
    </citation>
    <scope>NUCLEOTIDE SEQUENCE</scope>
</reference>
<proteinExistence type="predicted"/>
<organism evidence="2 3">
    <name type="scientific">Ficus carica</name>
    <name type="common">Common fig</name>
    <dbReference type="NCBI Taxonomy" id="3494"/>
    <lineage>
        <taxon>Eukaryota</taxon>
        <taxon>Viridiplantae</taxon>
        <taxon>Streptophyta</taxon>
        <taxon>Embryophyta</taxon>
        <taxon>Tracheophyta</taxon>
        <taxon>Spermatophyta</taxon>
        <taxon>Magnoliopsida</taxon>
        <taxon>eudicotyledons</taxon>
        <taxon>Gunneridae</taxon>
        <taxon>Pentapetalae</taxon>
        <taxon>rosids</taxon>
        <taxon>fabids</taxon>
        <taxon>Rosales</taxon>
        <taxon>Moraceae</taxon>
        <taxon>Ficeae</taxon>
        <taxon>Ficus</taxon>
    </lineage>
</organism>
<keyword evidence="3" id="KW-1185">Reference proteome</keyword>
<name>A0AA88E3Y4_FICCA</name>
<evidence type="ECO:0000313" key="1">
    <source>
        <dbReference type="EMBL" id="GMN63587.1"/>
    </source>
</evidence>
<dbReference type="EMBL" id="BTGU01000155">
    <property type="protein sequence ID" value="GMN63644.1"/>
    <property type="molecule type" value="Genomic_DNA"/>
</dbReference>
<sequence>MMALSISSFPSGVALMLGPGRSNEGAWCPGRASNLKMGPARRKETQRKVIPRDPFACVDHQEPRKYSSRNPEHALATTQNLLWRSFGKEEEGRCLGMEIRRSEVNGIFKRDVPEHNAPCSDGATVTIDVIFFARNRIGVLFCWLRGTQNEPEIPPENDNNTLFVDGGLTCIQRLYQGCCRRKKHTLLFGGQKHLHVASQSFHQIQEVHNGLKEYWV</sequence>